<accession>A0A024G029</accession>
<organism evidence="1 2">
    <name type="scientific">Albugo candida</name>
    <dbReference type="NCBI Taxonomy" id="65357"/>
    <lineage>
        <taxon>Eukaryota</taxon>
        <taxon>Sar</taxon>
        <taxon>Stramenopiles</taxon>
        <taxon>Oomycota</taxon>
        <taxon>Peronosporomycetes</taxon>
        <taxon>Albuginales</taxon>
        <taxon>Albuginaceae</taxon>
        <taxon>Albugo</taxon>
    </lineage>
</organism>
<dbReference type="InParanoid" id="A0A024G029"/>
<dbReference type="Proteomes" id="UP000053237">
    <property type="component" value="Unassembled WGS sequence"/>
</dbReference>
<dbReference type="EMBL" id="CAIX01000005">
    <property type="protein sequence ID" value="CCI40002.1"/>
    <property type="molecule type" value="Genomic_DNA"/>
</dbReference>
<gene>
    <name evidence="1" type="ORF">BN9_007860</name>
</gene>
<proteinExistence type="predicted"/>
<name>A0A024G029_9STRA</name>
<protein>
    <submittedName>
        <fullName evidence="1">Uncharacterized protein</fullName>
    </submittedName>
</protein>
<evidence type="ECO:0000313" key="1">
    <source>
        <dbReference type="EMBL" id="CCI40002.1"/>
    </source>
</evidence>
<sequence length="138" mass="16254">MLHTSIVSRHPCIQEVAMVMLFAQIVDDFFVTLGSERKRDIKNRVIRKKELYVCIPKSEVLLSVNEVLSDFIQYCHCYNITLCCIEKLTNFKDRQFRAKCCTNDRKNDKLNDKETNFWQIRFSPNGVFLALYIYASTI</sequence>
<keyword evidence="2" id="KW-1185">Reference proteome</keyword>
<dbReference type="AlphaFoldDB" id="A0A024G029"/>
<reference evidence="1 2" key="1">
    <citation type="submission" date="2012-05" db="EMBL/GenBank/DDBJ databases">
        <title>Recombination and specialization in a pathogen metapopulation.</title>
        <authorList>
            <person name="Gardiner A."/>
            <person name="Kemen E."/>
            <person name="Schultz-Larsen T."/>
            <person name="MacLean D."/>
            <person name="Van Oosterhout C."/>
            <person name="Jones J.D.G."/>
        </authorList>
    </citation>
    <scope>NUCLEOTIDE SEQUENCE [LARGE SCALE GENOMIC DNA]</scope>
    <source>
        <strain evidence="1 2">Ac Nc2</strain>
    </source>
</reference>
<evidence type="ECO:0000313" key="2">
    <source>
        <dbReference type="Proteomes" id="UP000053237"/>
    </source>
</evidence>
<comment type="caution">
    <text evidence="1">The sequence shown here is derived from an EMBL/GenBank/DDBJ whole genome shotgun (WGS) entry which is preliminary data.</text>
</comment>